<name>A0AAJ7N723_9HYME</name>
<organism evidence="7 8">
    <name type="scientific">Ceratina calcarata</name>
    <dbReference type="NCBI Taxonomy" id="156304"/>
    <lineage>
        <taxon>Eukaryota</taxon>
        <taxon>Metazoa</taxon>
        <taxon>Ecdysozoa</taxon>
        <taxon>Arthropoda</taxon>
        <taxon>Hexapoda</taxon>
        <taxon>Insecta</taxon>
        <taxon>Pterygota</taxon>
        <taxon>Neoptera</taxon>
        <taxon>Endopterygota</taxon>
        <taxon>Hymenoptera</taxon>
        <taxon>Apocrita</taxon>
        <taxon>Aculeata</taxon>
        <taxon>Apoidea</taxon>
        <taxon>Anthophila</taxon>
        <taxon>Apidae</taxon>
        <taxon>Ceratina</taxon>
        <taxon>Zadontomerus</taxon>
    </lineage>
</organism>
<dbReference type="FunFam" id="3.40.640.10:FF:000219">
    <property type="entry name" value="Aminotransferase PigE"/>
    <property type="match status" value="1"/>
</dbReference>
<accession>A0AAJ7N723</accession>
<evidence type="ECO:0000256" key="1">
    <source>
        <dbReference type="ARBA" id="ARBA00001933"/>
    </source>
</evidence>
<comment type="similarity">
    <text evidence="2 6">Belongs to the class-III pyridoxal-phosphate-dependent aminotransferase family.</text>
</comment>
<evidence type="ECO:0000313" key="7">
    <source>
        <dbReference type="Proteomes" id="UP000694925"/>
    </source>
</evidence>
<evidence type="ECO:0000256" key="4">
    <source>
        <dbReference type="ARBA" id="ARBA00022679"/>
    </source>
</evidence>
<dbReference type="Gene3D" id="3.90.1150.10">
    <property type="entry name" value="Aspartate Aminotransferase, domain 1"/>
    <property type="match status" value="1"/>
</dbReference>
<evidence type="ECO:0000256" key="6">
    <source>
        <dbReference type="RuleBase" id="RU003560"/>
    </source>
</evidence>
<keyword evidence="5 6" id="KW-0663">Pyridoxal phosphate</keyword>
<protein>
    <submittedName>
        <fullName evidence="8">4-aminobutyrate aminotransferase, mitochondrial-like</fullName>
    </submittedName>
</protein>
<dbReference type="KEGG" id="ccal:108625362"/>
<evidence type="ECO:0000256" key="5">
    <source>
        <dbReference type="ARBA" id="ARBA00022898"/>
    </source>
</evidence>
<evidence type="ECO:0000256" key="2">
    <source>
        <dbReference type="ARBA" id="ARBA00008954"/>
    </source>
</evidence>
<dbReference type="GO" id="GO:0008483">
    <property type="term" value="F:transaminase activity"/>
    <property type="evidence" value="ECO:0007669"/>
    <property type="project" value="UniProtKB-KW"/>
</dbReference>
<dbReference type="PANTHER" id="PTHR43206:SF1">
    <property type="entry name" value="4-AMINOBUTYRATE AMINOTRANSFERASE, MITOCHONDRIAL"/>
    <property type="match status" value="1"/>
</dbReference>
<dbReference type="GO" id="GO:0009450">
    <property type="term" value="P:gamma-aminobutyric acid catabolic process"/>
    <property type="evidence" value="ECO:0007669"/>
    <property type="project" value="TreeGrafter"/>
</dbReference>
<keyword evidence="7" id="KW-1185">Reference proteome</keyword>
<keyword evidence="3" id="KW-0032">Aminotransferase</keyword>
<keyword evidence="4" id="KW-0808">Transferase</keyword>
<gene>
    <name evidence="8" type="primary">LOC108625362</name>
</gene>
<dbReference type="InterPro" id="IPR015424">
    <property type="entry name" value="PyrdxlP-dep_Trfase"/>
</dbReference>
<dbReference type="InterPro" id="IPR005814">
    <property type="entry name" value="Aminotrans_3"/>
</dbReference>
<evidence type="ECO:0000313" key="8">
    <source>
        <dbReference type="RefSeq" id="XP_017880812.1"/>
    </source>
</evidence>
<dbReference type="GeneID" id="108625362"/>
<proteinExistence type="inferred from homology"/>
<reference evidence="8" key="1">
    <citation type="submission" date="2025-08" db="UniProtKB">
        <authorList>
            <consortium name="RefSeq"/>
        </authorList>
    </citation>
    <scope>IDENTIFICATION</scope>
    <source>
        <tissue evidence="8">Whole body</tissue>
    </source>
</reference>
<sequence length="495" mass="56005">MLWKTVYPVWRCPRLRQLHHMPKAPLPGEPAKPYTLSEVPGPRSDALLNEFSKIQQVGSIEYFADYQRSVGNYIADIDGNVFLDMLMQFSSLPLGYNHRAILGSLACAGNQRMIANRPALAMFPSLEWPCKLQDTLLQPCVAPKGLPCVYTSMCCSSATEFAIQAAFIKYAERRRRGSAYSDEEKKTALYNNPPGCPDVCILSFDGGCYGRTFGALALSHCKYLMKVDIPSLPWPIAPFPEYLYPLDQHEKENKEEDARCIEKVEDLIEQSEKGENPMPVAGIIVEAIQCEGGDRHASPDFFQSLQDIAKRKRIPLILDEMETGGGATGRIWAHEYFELNIPPDMVTFSHKMQASGFYHSPEYMIKHPYRTFDRFHGDPAKIVMLEAVLQTIEAEDLLTHVSTVGNYLLCQLNTLQNEFPELMNSVRGRGFIIAFDMPTKDLRNKLLRLMRSKGIQVGDCGEKSIRLRPCLIFGEYHADIFLEILRSCLQEILES</sequence>
<dbReference type="GO" id="GO:0005739">
    <property type="term" value="C:mitochondrion"/>
    <property type="evidence" value="ECO:0007669"/>
    <property type="project" value="TreeGrafter"/>
</dbReference>
<dbReference type="PIRSF" id="PIRSF000521">
    <property type="entry name" value="Transaminase_4ab_Lys_Orn"/>
    <property type="match status" value="1"/>
</dbReference>
<dbReference type="Pfam" id="PF00202">
    <property type="entry name" value="Aminotran_3"/>
    <property type="match status" value="1"/>
</dbReference>
<dbReference type="GO" id="GO:0030170">
    <property type="term" value="F:pyridoxal phosphate binding"/>
    <property type="evidence" value="ECO:0007669"/>
    <property type="project" value="InterPro"/>
</dbReference>
<dbReference type="InterPro" id="IPR015421">
    <property type="entry name" value="PyrdxlP-dep_Trfase_major"/>
</dbReference>
<dbReference type="InterPro" id="IPR015422">
    <property type="entry name" value="PyrdxlP-dep_Trfase_small"/>
</dbReference>
<evidence type="ECO:0000256" key="3">
    <source>
        <dbReference type="ARBA" id="ARBA00022576"/>
    </source>
</evidence>
<dbReference type="SUPFAM" id="SSF53383">
    <property type="entry name" value="PLP-dependent transferases"/>
    <property type="match status" value="1"/>
</dbReference>
<dbReference type="AlphaFoldDB" id="A0AAJ7N723"/>
<comment type="cofactor">
    <cofactor evidence="1">
        <name>pyridoxal 5'-phosphate</name>
        <dbReference type="ChEBI" id="CHEBI:597326"/>
    </cofactor>
</comment>
<dbReference type="Gene3D" id="3.40.640.10">
    <property type="entry name" value="Type I PLP-dependent aspartate aminotransferase-like (Major domain)"/>
    <property type="match status" value="1"/>
</dbReference>
<dbReference type="RefSeq" id="XP_017880812.1">
    <property type="nucleotide sequence ID" value="XM_018025323.2"/>
</dbReference>
<dbReference type="Proteomes" id="UP000694925">
    <property type="component" value="Unplaced"/>
</dbReference>
<dbReference type="PANTHER" id="PTHR43206">
    <property type="entry name" value="AMINOTRANSFERASE"/>
    <property type="match status" value="1"/>
</dbReference>